<dbReference type="PANTHER" id="PTHR12358:SF108">
    <property type="entry name" value="DAGKC DOMAIN-CONTAINING PROTEIN"/>
    <property type="match status" value="1"/>
</dbReference>
<organism evidence="2 3">
    <name type="scientific">Pachysolen tannophilus NRRL Y-2460</name>
    <dbReference type="NCBI Taxonomy" id="669874"/>
    <lineage>
        <taxon>Eukaryota</taxon>
        <taxon>Fungi</taxon>
        <taxon>Dikarya</taxon>
        <taxon>Ascomycota</taxon>
        <taxon>Saccharomycotina</taxon>
        <taxon>Pichiomycetes</taxon>
        <taxon>Pachysolenaceae</taxon>
        <taxon>Pachysolen</taxon>
    </lineage>
</organism>
<dbReference type="Gene3D" id="2.60.200.40">
    <property type="match status" value="1"/>
</dbReference>
<dbReference type="InterPro" id="IPR017438">
    <property type="entry name" value="ATP-NAD_kinase_N"/>
</dbReference>
<protein>
    <recommendedName>
        <fullName evidence="1">DAGKc domain-containing protein</fullName>
    </recommendedName>
</protein>
<dbReference type="EMBL" id="KV454012">
    <property type="protein sequence ID" value="ODV97432.1"/>
    <property type="molecule type" value="Genomic_DNA"/>
</dbReference>
<dbReference type="Proteomes" id="UP000094236">
    <property type="component" value="Unassembled WGS sequence"/>
</dbReference>
<keyword evidence="3" id="KW-1185">Reference proteome</keyword>
<reference evidence="3" key="1">
    <citation type="submission" date="2016-05" db="EMBL/GenBank/DDBJ databases">
        <title>Comparative genomics of biotechnologically important yeasts.</title>
        <authorList>
            <consortium name="DOE Joint Genome Institute"/>
            <person name="Riley R."/>
            <person name="Haridas S."/>
            <person name="Wolfe K.H."/>
            <person name="Lopes M.R."/>
            <person name="Hittinger C.T."/>
            <person name="Goker M."/>
            <person name="Salamov A."/>
            <person name="Wisecaver J."/>
            <person name="Long T.M."/>
            <person name="Aerts A.L."/>
            <person name="Barry K."/>
            <person name="Choi C."/>
            <person name="Clum A."/>
            <person name="Coughlan A.Y."/>
            <person name="Deshpande S."/>
            <person name="Douglass A.P."/>
            <person name="Hanson S.J."/>
            <person name="Klenk H.-P."/>
            <person name="Labutti K."/>
            <person name="Lapidus A."/>
            <person name="Lindquist E."/>
            <person name="Lipzen A."/>
            <person name="Meier-Kolthoff J.P."/>
            <person name="Ohm R.A."/>
            <person name="Otillar R.P."/>
            <person name="Pangilinan J."/>
            <person name="Peng Y."/>
            <person name="Rokas A."/>
            <person name="Rosa C.A."/>
            <person name="Scheuner C."/>
            <person name="Sibirny A.A."/>
            <person name="Slot J.C."/>
            <person name="Stielow J.B."/>
            <person name="Sun H."/>
            <person name="Kurtzman C.P."/>
            <person name="Blackwell M."/>
            <person name="Grigoriev I.V."/>
            <person name="Jeffries T.W."/>
        </authorList>
    </citation>
    <scope>NUCLEOTIDE SEQUENCE [LARGE SCALE GENOMIC DNA]</scope>
    <source>
        <strain evidence="3">NRRL Y-2460</strain>
    </source>
</reference>
<dbReference type="GO" id="GO:0016020">
    <property type="term" value="C:membrane"/>
    <property type="evidence" value="ECO:0007669"/>
    <property type="project" value="TreeGrafter"/>
</dbReference>
<dbReference type="Pfam" id="PF00781">
    <property type="entry name" value="DAGK_cat"/>
    <property type="match status" value="1"/>
</dbReference>
<feature type="domain" description="DAGKc" evidence="1">
    <location>
        <begin position="75"/>
        <end position="197"/>
    </location>
</feature>
<sequence length="409" mass="45486">MANEELLFIYKDDGTGVSTLLCIESTDTSYELKEKVLENVPEDSKVPEVPEVPVVLSSSLPAQFKQDNLVVIDSVNSGTGRSEFEKDLYSKILGPILKKLGISHTYFKTTSSSSISEFAKSIELNHQSYLIIFISGDTSINEFLNSLPIAVNNNINTPLYIANISAGTGNALMSSLGANSPIQCIQQLFVGSPSKFHLYETQFKPSGGLNLQNNQIVSKMLFFAVTSWCFHSSLVADSDTPELRKLGVSRFGVAAQQNLEKEQRYDGDLKISNFKDKTIISEINGPYSYLVITPLTNFEEKFKISPLGNVKENSLYIIELGFQQDNNVLLDVMKEVYDNGSHIKDEKVNYLKVEDGKEIHLKINSTEDSKLRFCVDGTIIKLIHDTDENLELVIKGGVELPGWDLFLVV</sequence>
<dbReference type="PANTHER" id="PTHR12358">
    <property type="entry name" value="SPHINGOSINE KINASE"/>
    <property type="match status" value="1"/>
</dbReference>
<dbReference type="STRING" id="669874.A0A1E4U0A6"/>
<dbReference type="AlphaFoldDB" id="A0A1E4U0A6"/>
<evidence type="ECO:0000313" key="3">
    <source>
        <dbReference type="Proteomes" id="UP000094236"/>
    </source>
</evidence>
<proteinExistence type="predicted"/>
<evidence type="ECO:0000259" key="1">
    <source>
        <dbReference type="Pfam" id="PF00781"/>
    </source>
</evidence>
<dbReference type="InterPro" id="IPR050187">
    <property type="entry name" value="Lipid_Phosphate_FormReg"/>
</dbReference>
<accession>A0A1E4U0A6</accession>
<dbReference type="InterPro" id="IPR016064">
    <property type="entry name" value="NAD/diacylglycerol_kinase_sf"/>
</dbReference>
<gene>
    <name evidence="2" type="ORF">PACTADRAFT_49145</name>
</gene>
<dbReference type="SUPFAM" id="SSF111331">
    <property type="entry name" value="NAD kinase/diacylglycerol kinase-like"/>
    <property type="match status" value="1"/>
</dbReference>
<name>A0A1E4U0A6_PACTA</name>
<dbReference type="GO" id="GO:0005737">
    <property type="term" value="C:cytoplasm"/>
    <property type="evidence" value="ECO:0007669"/>
    <property type="project" value="TreeGrafter"/>
</dbReference>
<dbReference type="GO" id="GO:0001727">
    <property type="term" value="F:lipid kinase activity"/>
    <property type="evidence" value="ECO:0007669"/>
    <property type="project" value="TreeGrafter"/>
</dbReference>
<evidence type="ECO:0000313" key="2">
    <source>
        <dbReference type="EMBL" id="ODV97432.1"/>
    </source>
</evidence>
<dbReference type="OrthoDB" id="3853857at2759"/>
<dbReference type="Gene3D" id="3.40.50.10330">
    <property type="entry name" value="Probable inorganic polyphosphate/atp-NAD kinase, domain 1"/>
    <property type="match status" value="1"/>
</dbReference>
<dbReference type="GO" id="GO:0046512">
    <property type="term" value="P:sphingosine biosynthetic process"/>
    <property type="evidence" value="ECO:0007669"/>
    <property type="project" value="TreeGrafter"/>
</dbReference>
<dbReference type="InterPro" id="IPR001206">
    <property type="entry name" value="Diacylglycerol_kinase_cat_dom"/>
</dbReference>